<organism evidence="1">
    <name type="scientific">Siphoviridae sp. ctsoB6</name>
    <dbReference type="NCBI Taxonomy" id="2826487"/>
    <lineage>
        <taxon>Viruses</taxon>
        <taxon>Duplodnaviria</taxon>
        <taxon>Heunggongvirae</taxon>
        <taxon>Uroviricota</taxon>
        <taxon>Caudoviricetes</taxon>
    </lineage>
</organism>
<proteinExistence type="predicted"/>
<accession>A0A8S5QPP3</accession>
<reference evidence="1" key="1">
    <citation type="journal article" date="2021" name="Proc. Natl. Acad. Sci. U.S.A.">
        <title>A Catalog of Tens of Thousands of Viruses from Human Metagenomes Reveals Hidden Associations with Chronic Diseases.</title>
        <authorList>
            <person name="Tisza M.J."/>
            <person name="Buck C.B."/>
        </authorList>
    </citation>
    <scope>NUCLEOTIDE SEQUENCE</scope>
    <source>
        <strain evidence="1">CtsoB6</strain>
    </source>
</reference>
<dbReference type="EMBL" id="BK015700">
    <property type="protein sequence ID" value="DAE20769.1"/>
    <property type="molecule type" value="Genomic_DNA"/>
</dbReference>
<evidence type="ECO:0000313" key="1">
    <source>
        <dbReference type="EMBL" id="DAE20769.1"/>
    </source>
</evidence>
<name>A0A8S5QPP3_9CAUD</name>
<sequence length="40" mass="4456">MTTCFIGSFVLAGITLTLPGINTSPFRNSLTIIRYFPNDY</sequence>
<protein>
    <submittedName>
        <fullName evidence="1">Uncharacterized protein</fullName>
    </submittedName>
</protein>